<feature type="region of interest" description="Disordered" evidence="7">
    <location>
        <begin position="231"/>
        <end position="272"/>
    </location>
</feature>
<keyword evidence="6" id="KW-0813">Transport</keyword>
<feature type="transmembrane region" description="Helical" evidence="8">
    <location>
        <begin position="55"/>
        <end position="82"/>
    </location>
</feature>
<comment type="subcellular location">
    <subcellularLocation>
        <location evidence="1">Membrane</location>
        <topology evidence="1">Multi-pass membrane protein</topology>
    </subcellularLocation>
</comment>
<dbReference type="Pfam" id="PF00230">
    <property type="entry name" value="MIP"/>
    <property type="match status" value="1"/>
</dbReference>
<evidence type="ECO:0000313" key="9">
    <source>
        <dbReference type="EMBL" id="GAA1068967.1"/>
    </source>
</evidence>
<evidence type="ECO:0000256" key="5">
    <source>
        <dbReference type="ARBA" id="ARBA00023136"/>
    </source>
</evidence>
<sequence length="272" mass="26877">MILRTVPLSRRLAAETLGTGILTLVLIGSGIQAAALSQDGGVRLLANVTASVCALGVLIALLAPVSGAHLNPLVTAGIWWTGRGGGQPLRGREAAGYAVAQLAGAVGGAALADAMFGRAALGPAHQVRQGPGAWTGEVVATGVLLLVVFGLTRGGRQRYAPAAVAGWITAAVWGTASGGFANPALTVGRALSDTYTGIAPGSVPGFVLAQGLGAVAGLGLVRLLFGPPVRPSADLPGPTGRPQRAEPAGPADRAQPVERTRPAGAPGLSPAS</sequence>
<dbReference type="Gene3D" id="1.20.1080.10">
    <property type="entry name" value="Glycerol uptake facilitator protein"/>
    <property type="match status" value="1"/>
</dbReference>
<feature type="transmembrane region" description="Helical" evidence="8">
    <location>
        <begin position="205"/>
        <end position="225"/>
    </location>
</feature>
<keyword evidence="10" id="KW-1185">Reference proteome</keyword>
<keyword evidence="4 8" id="KW-1133">Transmembrane helix</keyword>
<dbReference type="RefSeq" id="WP_344446746.1">
    <property type="nucleotide sequence ID" value="NZ_BAAALF010000288.1"/>
</dbReference>
<dbReference type="InterPro" id="IPR000425">
    <property type="entry name" value="MIP"/>
</dbReference>
<dbReference type="PANTHER" id="PTHR19139">
    <property type="entry name" value="AQUAPORIN TRANSPORTER"/>
    <property type="match status" value="1"/>
</dbReference>
<dbReference type="PANTHER" id="PTHR19139:SF199">
    <property type="entry name" value="MIP17260P"/>
    <property type="match status" value="1"/>
</dbReference>
<feature type="transmembrane region" description="Helical" evidence="8">
    <location>
        <begin position="164"/>
        <end position="185"/>
    </location>
</feature>
<accession>A0ABN1T7E8</accession>
<evidence type="ECO:0000256" key="4">
    <source>
        <dbReference type="ARBA" id="ARBA00022989"/>
    </source>
</evidence>
<protein>
    <submittedName>
        <fullName evidence="9">MIP/aquaporin family protein</fullName>
    </submittedName>
</protein>
<proteinExistence type="inferred from homology"/>
<feature type="transmembrane region" description="Helical" evidence="8">
    <location>
        <begin position="12"/>
        <end position="35"/>
    </location>
</feature>
<evidence type="ECO:0000256" key="6">
    <source>
        <dbReference type="RuleBase" id="RU000477"/>
    </source>
</evidence>
<name>A0ABN1T7E8_9ACTN</name>
<evidence type="ECO:0000256" key="8">
    <source>
        <dbReference type="SAM" id="Phobius"/>
    </source>
</evidence>
<dbReference type="SUPFAM" id="SSF81338">
    <property type="entry name" value="Aquaporin-like"/>
    <property type="match status" value="1"/>
</dbReference>
<keyword evidence="3 6" id="KW-0812">Transmembrane</keyword>
<feature type="transmembrane region" description="Helical" evidence="8">
    <location>
        <begin position="94"/>
        <end position="112"/>
    </location>
</feature>
<comment type="similarity">
    <text evidence="2 6">Belongs to the MIP/aquaporin (TC 1.A.8) family.</text>
</comment>
<evidence type="ECO:0000256" key="7">
    <source>
        <dbReference type="SAM" id="MobiDB-lite"/>
    </source>
</evidence>
<reference evidence="9 10" key="1">
    <citation type="journal article" date="2019" name="Int. J. Syst. Evol. Microbiol.">
        <title>The Global Catalogue of Microorganisms (GCM) 10K type strain sequencing project: providing services to taxonomists for standard genome sequencing and annotation.</title>
        <authorList>
            <consortium name="The Broad Institute Genomics Platform"/>
            <consortium name="The Broad Institute Genome Sequencing Center for Infectious Disease"/>
            <person name="Wu L."/>
            <person name="Ma J."/>
        </authorList>
    </citation>
    <scope>NUCLEOTIDE SEQUENCE [LARGE SCALE GENOMIC DNA]</scope>
    <source>
        <strain evidence="9 10">JCM 13004</strain>
    </source>
</reference>
<comment type="caution">
    <text evidence="9">The sequence shown here is derived from an EMBL/GenBank/DDBJ whole genome shotgun (WGS) entry which is preliminary data.</text>
</comment>
<organism evidence="9 10">
    <name type="scientific">Kitasatospora nipponensis</name>
    <dbReference type="NCBI Taxonomy" id="258049"/>
    <lineage>
        <taxon>Bacteria</taxon>
        <taxon>Bacillati</taxon>
        <taxon>Actinomycetota</taxon>
        <taxon>Actinomycetes</taxon>
        <taxon>Kitasatosporales</taxon>
        <taxon>Streptomycetaceae</taxon>
        <taxon>Kitasatospora</taxon>
    </lineage>
</organism>
<dbReference type="EMBL" id="BAAALF010000288">
    <property type="protein sequence ID" value="GAA1068967.1"/>
    <property type="molecule type" value="Genomic_DNA"/>
</dbReference>
<dbReference type="PRINTS" id="PR00783">
    <property type="entry name" value="MINTRINSICP"/>
</dbReference>
<dbReference type="InterPro" id="IPR034294">
    <property type="entry name" value="Aquaporin_transptr"/>
</dbReference>
<evidence type="ECO:0000256" key="1">
    <source>
        <dbReference type="ARBA" id="ARBA00004141"/>
    </source>
</evidence>
<evidence type="ECO:0000256" key="2">
    <source>
        <dbReference type="ARBA" id="ARBA00006175"/>
    </source>
</evidence>
<gene>
    <name evidence="9" type="ORF">GCM10009665_74950</name>
</gene>
<dbReference type="Proteomes" id="UP001500037">
    <property type="component" value="Unassembled WGS sequence"/>
</dbReference>
<dbReference type="InterPro" id="IPR023271">
    <property type="entry name" value="Aquaporin-like"/>
</dbReference>
<keyword evidence="5 8" id="KW-0472">Membrane</keyword>
<evidence type="ECO:0000313" key="10">
    <source>
        <dbReference type="Proteomes" id="UP001500037"/>
    </source>
</evidence>
<feature type="transmembrane region" description="Helical" evidence="8">
    <location>
        <begin position="132"/>
        <end position="152"/>
    </location>
</feature>
<evidence type="ECO:0000256" key="3">
    <source>
        <dbReference type="ARBA" id="ARBA00022692"/>
    </source>
</evidence>